<evidence type="ECO:0000256" key="2">
    <source>
        <dbReference type="ARBA" id="ARBA00022649"/>
    </source>
</evidence>
<keyword evidence="11" id="KW-1185">Reference proteome</keyword>
<proteinExistence type="inferred from homology"/>
<dbReference type="AlphaFoldDB" id="A0A255XK11"/>
<evidence type="ECO:0000313" key="11">
    <source>
        <dbReference type="Proteomes" id="UP000216361"/>
    </source>
</evidence>
<dbReference type="SUPFAM" id="SSF88723">
    <property type="entry name" value="PIN domain-like"/>
    <property type="match status" value="1"/>
</dbReference>
<comment type="similarity">
    <text evidence="7 8">Belongs to the PINc/VapC protein family.</text>
</comment>
<keyword evidence="6 8" id="KW-0460">Magnesium</keyword>
<evidence type="ECO:0000256" key="6">
    <source>
        <dbReference type="ARBA" id="ARBA00022842"/>
    </source>
</evidence>
<keyword evidence="4 8" id="KW-0479">Metal-binding</keyword>
<dbReference type="InterPro" id="IPR002716">
    <property type="entry name" value="PIN_dom"/>
</dbReference>
<dbReference type="GO" id="GO:0004540">
    <property type="term" value="F:RNA nuclease activity"/>
    <property type="evidence" value="ECO:0007669"/>
    <property type="project" value="InterPro"/>
</dbReference>
<keyword evidence="5 8" id="KW-0378">Hydrolase</keyword>
<dbReference type="GO" id="GO:0090729">
    <property type="term" value="F:toxin activity"/>
    <property type="evidence" value="ECO:0007669"/>
    <property type="project" value="UniProtKB-KW"/>
</dbReference>
<dbReference type="HAMAP" id="MF_00265">
    <property type="entry name" value="VapC_Nob1"/>
    <property type="match status" value="1"/>
</dbReference>
<dbReference type="InterPro" id="IPR029060">
    <property type="entry name" value="PIN-like_dom_sf"/>
</dbReference>
<evidence type="ECO:0000256" key="1">
    <source>
        <dbReference type="ARBA" id="ARBA00001946"/>
    </source>
</evidence>
<name>A0A255XK11_9PROT</name>
<feature type="binding site" evidence="8">
    <location>
        <position position="4"/>
    </location>
    <ligand>
        <name>Mg(2+)</name>
        <dbReference type="ChEBI" id="CHEBI:18420"/>
    </ligand>
</feature>
<evidence type="ECO:0000256" key="4">
    <source>
        <dbReference type="ARBA" id="ARBA00022723"/>
    </source>
</evidence>
<evidence type="ECO:0000259" key="9">
    <source>
        <dbReference type="Pfam" id="PF01850"/>
    </source>
</evidence>
<dbReference type="GO" id="GO:0000287">
    <property type="term" value="F:magnesium ion binding"/>
    <property type="evidence" value="ECO:0007669"/>
    <property type="project" value="UniProtKB-UniRule"/>
</dbReference>
<feature type="domain" description="PIN" evidence="9">
    <location>
        <begin position="1"/>
        <end position="124"/>
    </location>
</feature>
<dbReference type="CDD" id="cd09871">
    <property type="entry name" value="PIN_MtVapC28-VapC30-like"/>
    <property type="match status" value="1"/>
</dbReference>
<dbReference type="PANTHER" id="PTHR33653:SF1">
    <property type="entry name" value="RIBONUCLEASE VAPC2"/>
    <property type="match status" value="1"/>
</dbReference>
<dbReference type="EMBL" id="NOXS01000034">
    <property type="protein sequence ID" value="OYQ17316.1"/>
    <property type="molecule type" value="Genomic_DNA"/>
</dbReference>
<dbReference type="InterPro" id="IPR050556">
    <property type="entry name" value="Type_II_TA_system_RNase"/>
</dbReference>
<comment type="cofactor">
    <cofactor evidence="1 8">
        <name>Mg(2+)</name>
        <dbReference type="ChEBI" id="CHEBI:18420"/>
    </cofactor>
</comment>
<dbReference type="GO" id="GO:0016787">
    <property type="term" value="F:hydrolase activity"/>
    <property type="evidence" value="ECO:0007669"/>
    <property type="project" value="UniProtKB-KW"/>
</dbReference>
<evidence type="ECO:0000256" key="5">
    <source>
        <dbReference type="ARBA" id="ARBA00022801"/>
    </source>
</evidence>
<keyword evidence="2 8" id="KW-1277">Toxin-antitoxin system</keyword>
<feature type="binding site" evidence="8">
    <location>
        <position position="99"/>
    </location>
    <ligand>
        <name>Mg(2+)</name>
        <dbReference type="ChEBI" id="CHEBI:18420"/>
    </ligand>
</feature>
<dbReference type="Proteomes" id="UP000216361">
    <property type="component" value="Unassembled WGS sequence"/>
</dbReference>
<sequence length="129" mass="13951">MVIDTSAIIAILLGEPEAPELARAIEDGSPRLLSAANLLETSMVIEARKGDAAGRELDLLLYRAGIDVVPVDQEQAEIARVAWRRYGKGRHPANLNFGDCFAYALAKTTGLPLLFKGDDFNQTDIGRVA</sequence>
<protein>
    <recommendedName>
        <fullName evidence="8">Ribonuclease VapC</fullName>
        <shortName evidence="8">RNase VapC</shortName>
        <ecNumber evidence="8">3.1.-.-</ecNumber>
    </recommendedName>
    <alternativeName>
        <fullName evidence="8">Toxin VapC</fullName>
    </alternativeName>
</protein>
<evidence type="ECO:0000256" key="7">
    <source>
        <dbReference type="ARBA" id="ARBA00038093"/>
    </source>
</evidence>
<comment type="caution">
    <text evidence="10">The sequence shown here is derived from an EMBL/GenBank/DDBJ whole genome shotgun (WGS) entry which is preliminary data.</text>
</comment>
<comment type="function">
    <text evidence="8">Toxic component of a toxin-antitoxin (TA) system. An RNase.</text>
</comment>
<reference evidence="10 11" key="1">
    <citation type="submission" date="2017-07" db="EMBL/GenBank/DDBJ databases">
        <title>Elstera cyanobacteriorum sp. nov., a novel bacterium isolated from cyanobacterial aggregates in a eutrophic lake.</title>
        <authorList>
            <person name="Cai H."/>
        </authorList>
    </citation>
    <scope>NUCLEOTIDE SEQUENCE [LARGE SCALE GENOMIC DNA]</scope>
    <source>
        <strain evidence="10 11">TH019</strain>
    </source>
</reference>
<evidence type="ECO:0000313" key="10">
    <source>
        <dbReference type="EMBL" id="OYQ17316.1"/>
    </source>
</evidence>
<dbReference type="RefSeq" id="WP_094409939.1">
    <property type="nucleotide sequence ID" value="NZ_BMJZ01000005.1"/>
</dbReference>
<organism evidence="10 11">
    <name type="scientific">Elstera cyanobacteriorum</name>
    <dbReference type="NCBI Taxonomy" id="2022747"/>
    <lineage>
        <taxon>Bacteria</taxon>
        <taxon>Pseudomonadati</taxon>
        <taxon>Pseudomonadota</taxon>
        <taxon>Alphaproteobacteria</taxon>
        <taxon>Rhodospirillales</taxon>
        <taxon>Rhodospirillaceae</taxon>
        <taxon>Elstera</taxon>
    </lineage>
</organism>
<gene>
    <name evidence="8" type="primary">vapC</name>
    <name evidence="10" type="ORF">CHR90_15225</name>
</gene>
<accession>A0A255XK11</accession>
<evidence type="ECO:0000256" key="8">
    <source>
        <dbReference type="HAMAP-Rule" id="MF_00265"/>
    </source>
</evidence>
<dbReference type="OrthoDB" id="32625at2"/>
<evidence type="ECO:0000256" key="3">
    <source>
        <dbReference type="ARBA" id="ARBA00022722"/>
    </source>
</evidence>
<dbReference type="Pfam" id="PF01850">
    <property type="entry name" value="PIN"/>
    <property type="match status" value="1"/>
</dbReference>
<dbReference type="PANTHER" id="PTHR33653">
    <property type="entry name" value="RIBONUCLEASE VAPC2"/>
    <property type="match status" value="1"/>
</dbReference>
<keyword evidence="8" id="KW-0800">Toxin</keyword>
<keyword evidence="3 8" id="KW-0540">Nuclease</keyword>
<dbReference type="InterPro" id="IPR022907">
    <property type="entry name" value="VapC_family"/>
</dbReference>
<dbReference type="EC" id="3.1.-.-" evidence="8"/>
<dbReference type="Gene3D" id="3.40.50.1010">
    <property type="entry name" value="5'-nuclease"/>
    <property type="match status" value="1"/>
</dbReference>